<evidence type="ECO:0000256" key="3">
    <source>
        <dbReference type="ARBA" id="ARBA00022723"/>
    </source>
</evidence>
<evidence type="ECO:0000256" key="8">
    <source>
        <dbReference type="RuleBase" id="RU000683"/>
    </source>
</evidence>
<keyword evidence="5 8" id="KW-0223">Dioxygenase</keyword>
<dbReference type="PANTHER" id="PTHR21366">
    <property type="entry name" value="GLYOXALASE FAMILY PROTEIN"/>
    <property type="match status" value="1"/>
</dbReference>
<dbReference type="GO" id="GO:0047071">
    <property type="term" value="F:3,4-dihydroxy-9,10-secoandrosta-1,3,5(10)-triene-9,17-dione 4,5-dioxygenase activity"/>
    <property type="evidence" value="ECO:0007669"/>
    <property type="project" value="UniProtKB-EC"/>
</dbReference>
<dbReference type="InterPro" id="IPR050383">
    <property type="entry name" value="GlyoxalaseI/FosfomycinResist"/>
</dbReference>
<evidence type="ECO:0000256" key="5">
    <source>
        <dbReference type="ARBA" id="ARBA00022964"/>
    </source>
</evidence>
<dbReference type="InterPro" id="IPR029068">
    <property type="entry name" value="Glyas_Bleomycin-R_OHBP_Dase"/>
</dbReference>
<dbReference type="InterPro" id="IPR000486">
    <property type="entry name" value="Xdiol_ring_cleave_dOase_1/2"/>
</dbReference>
<evidence type="ECO:0000256" key="6">
    <source>
        <dbReference type="ARBA" id="ARBA00023002"/>
    </source>
</evidence>
<sequence length="310" mass="33693">MLHDGPLLSSLGYMRIQATDLARWRTFAFDVLGFAEGNGPDPAALYLRMDEHCARLVAVAGDVDRVLAVGWQVADGEALRNVVAAVEKSGIEVRSHSTGEADERRVEELVSFEDPSGVTLEVFHGPRLDHSPVVPPFGARFVTGPAGLGHVVLPVDDIDTSFDFYTQVLGFLPRGAFRLPLPLGVPPQRVRFLGINERHHSLALCPTPGFGSPGLVHVMVEVDTLDAVGQALDRVVQQGFSVSSTLGRHTNDKMVSFYVRAPGGWDIEFGTDGWQVDRGYHCAEEISADSYWGHDWSGSEPLAALRPATQ</sequence>
<dbReference type="PROSITE" id="PS00082">
    <property type="entry name" value="EXTRADIOL_DIOXYGENAS"/>
    <property type="match status" value="1"/>
</dbReference>
<organism evidence="10 11">
    <name type="scientific">Mycolicibacterium vanbaalenii</name>
    <name type="common">Mycobacterium vanbaalenii</name>
    <dbReference type="NCBI Taxonomy" id="110539"/>
    <lineage>
        <taxon>Bacteria</taxon>
        <taxon>Bacillati</taxon>
        <taxon>Actinomycetota</taxon>
        <taxon>Actinomycetes</taxon>
        <taxon>Mycobacteriales</taxon>
        <taxon>Mycobacteriaceae</taxon>
        <taxon>Mycolicibacterium</taxon>
    </lineage>
</organism>
<dbReference type="CDD" id="cd07237">
    <property type="entry name" value="BphC1-RGP6_C_like"/>
    <property type="match status" value="1"/>
</dbReference>
<comment type="cofactor">
    <cofactor evidence="1 8">
        <name>Fe(2+)</name>
        <dbReference type="ChEBI" id="CHEBI:29033"/>
    </cofactor>
</comment>
<dbReference type="AlphaFoldDB" id="A0A5S9NI55"/>
<evidence type="ECO:0000313" key="10">
    <source>
        <dbReference type="EMBL" id="CAA0089417.1"/>
    </source>
</evidence>
<evidence type="ECO:0000256" key="4">
    <source>
        <dbReference type="ARBA" id="ARBA00022797"/>
    </source>
</evidence>
<gene>
    <name evidence="10" type="primary">hsaC_3</name>
    <name evidence="10" type="ORF">AELLOGFF_02550</name>
</gene>
<reference evidence="10 11" key="1">
    <citation type="submission" date="2019-11" db="EMBL/GenBank/DDBJ databases">
        <authorList>
            <person name="Holert J."/>
        </authorList>
    </citation>
    <scope>NUCLEOTIDE SEQUENCE [LARGE SCALE GENOMIC DNA]</scope>
    <source>
        <strain evidence="10">BC8_1</strain>
    </source>
</reference>
<feature type="domain" description="VOC" evidence="9">
    <location>
        <begin position="10"/>
        <end position="125"/>
    </location>
</feature>
<dbReference type="SUPFAM" id="SSF54593">
    <property type="entry name" value="Glyoxalase/Bleomycin resistance protein/Dihydroxybiphenyl dioxygenase"/>
    <property type="match status" value="1"/>
</dbReference>
<keyword evidence="6 8" id="KW-0560">Oxidoreductase</keyword>
<proteinExistence type="inferred from homology"/>
<evidence type="ECO:0000256" key="2">
    <source>
        <dbReference type="ARBA" id="ARBA00008784"/>
    </source>
</evidence>
<dbReference type="InterPro" id="IPR018146">
    <property type="entry name" value="Glyoxalase_1_CS"/>
</dbReference>
<keyword evidence="11" id="KW-1185">Reference proteome</keyword>
<keyword evidence="3" id="KW-0479">Metal-binding</keyword>
<dbReference type="InterPro" id="IPR004360">
    <property type="entry name" value="Glyas_Fos-R_dOase_dom"/>
</dbReference>
<evidence type="ECO:0000256" key="7">
    <source>
        <dbReference type="ARBA" id="ARBA00023004"/>
    </source>
</evidence>
<keyword evidence="4 8" id="KW-0058">Aromatic hydrocarbons catabolism</keyword>
<dbReference type="PROSITE" id="PS00934">
    <property type="entry name" value="GLYOXALASE_I_1"/>
    <property type="match status" value="1"/>
</dbReference>
<keyword evidence="7 8" id="KW-0408">Iron</keyword>
<dbReference type="OrthoDB" id="6909416at2"/>
<accession>A0A5S9NI55</accession>
<dbReference type="PANTHER" id="PTHR21366:SF14">
    <property type="entry name" value="GLYOXALASE DOMAIN-CONTAINING PROTEIN 5"/>
    <property type="match status" value="1"/>
</dbReference>
<protein>
    <submittedName>
        <fullName evidence="10">Iron-dependent extradiol dioxygenase</fullName>
        <ecNumber evidence="10">1.13.11.25</ecNumber>
    </submittedName>
</protein>
<dbReference type="RefSeq" id="WP_159228889.1">
    <property type="nucleotide sequence ID" value="NZ_CACSIP010000002.1"/>
</dbReference>
<dbReference type="Pfam" id="PF22632">
    <property type="entry name" value="BphC_D1"/>
    <property type="match status" value="1"/>
</dbReference>
<comment type="similarity">
    <text evidence="2 8">Belongs to the extradiol ring-cleavage dioxygenase family.</text>
</comment>
<dbReference type="Proteomes" id="UP000430146">
    <property type="component" value="Unassembled WGS sequence"/>
</dbReference>
<evidence type="ECO:0000259" key="9">
    <source>
        <dbReference type="PROSITE" id="PS51819"/>
    </source>
</evidence>
<evidence type="ECO:0000313" key="11">
    <source>
        <dbReference type="Proteomes" id="UP000430146"/>
    </source>
</evidence>
<dbReference type="Pfam" id="PF00903">
    <property type="entry name" value="Glyoxalase"/>
    <property type="match status" value="1"/>
</dbReference>
<dbReference type="EC" id="1.13.11.25" evidence="10"/>
<dbReference type="GO" id="GO:0008198">
    <property type="term" value="F:ferrous iron binding"/>
    <property type="evidence" value="ECO:0007669"/>
    <property type="project" value="InterPro"/>
</dbReference>
<dbReference type="PROSITE" id="PS51819">
    <property type="entry name" value="VOC"/>
    <property type="match status" value="2"/>
</dbReference>
<dbReference type="InterPro" id="IPR037523">
    <property type="entry name" value="VOC_core"/>
</dbReference>
<name>A0A5S9NI55_MYCVN</name>
<evidence type="ECO:0000256" key="1">
    <source>
        <dbReference type="ARBA" id="ARBA00001954"/>
    </source>
</evidence>
<dbReference type="GO" id="GO:0004462">
    <property type="term" value="F:lactoylglutathione lyase activity"/>
    <property type="evidence" value="ECO:0007669"/>
    <property type="project" value="InterPro"/>
</dbReference>
<dbReference type="Gene3D" id="3.10.180.10">
    <property type="entry name" value="2,3-Dihydroxybiphenyl 1,2-Dioxygenase, domain 1"/>
    <property type="match status" value="2"/>
</dbReference>
<dbReference type="CDD" id="cd07252">
    <property type="entry name" value="BphC1-RGP6_N_like"/>
    <property type="match status" value="1"/>
</dbReference>
<dbReference type="EMBL" id="CACSIP010000002">
    <property type="protein sequence ID" value="CAA0089417.1"/>
    <property type="molecule type" value="Genomic_DNA"/>
</dbReference>
<feature type="domain" description="VOC" evidence="9">
    <location>
        <begin position="147"/>
        <end position="272"/>
    </location>
</feature>